<dbReference type="InterPro" id="IPR036770">
    <property type="entry name" value="Ankyrin_rpt-contain_sf"/>
</dbReference>
<comment type="caution">
    <text evidence="4">The sequence shown here is derived from an EMBL/GenBank/DDBJ whole genome shotgun (WGS) entry which is preliminary data.</text>
</comment>
<reference evidence="4 5" key="1">
    <citation type="submission" date="2024-11" db="EMBL/GenBank/DDBJ databases">
        <title>Chromosome-level genome assembly of Eucalyptus globulus Labill. provides insights into its genome evolution.</title>
        <authorList>
            <person name="Li X."/>
        </authorList>
    </citation>
    <scope>NUCLEOTIDE SEQUENCE [LARGE SCALE GENOMIC DNA]</scope>
    <source>
        <strain evidence="4">CL2024</strain>
        <tissue evidence="4">Fresh tender leaves</tissue>
    </source>
</reference>
<feature type="transmembrane region" description="Helical" evidence="2">
    <location>
        <begin position="715"/>
        <end position="740"/>
    </location>
</feature>
<evidence type="ECO:0000256" key="1">
    <source>
        <dbReference type="SAM" id="MobiDB-lite"/>
    </source>
</evidence>
<feature type="compositionally biased region" description="Polar residues" evidence="1">
    <location>
        <begin position="12"/>
        <end position="21"/>
    </location>
</feature>
<dbReference type="EMBL" id="JBJKBG010000002">
    <property type="protein sequence ID" value="KAL3749359.1"/>
    <property type="molecule type" value="Genomic_DNA"/>
</dbReference>
<proteinExistence type="predicted"/>
<dbReference type="PANTHER" id="PTHR24177:SF472">
    <property type="entry name" value="PGG DOMAIN-CONTAINING PROTEIN"/>
    <property type="match status" value="1"/>
</dbReference>
<feature type="transmembrane region" description="Helical" evidence="2">
    <location>
        <begin position="604"/>
        <end position="622"/>
    </location>
</feature>
<evidence type="ECO:0000256" key="2">
    <source>
        <dbReference type="SAM" id="Phobius"/>
    </source>
</evidence>
<dbReference type="Proteomes" id="UP001634007">
    <property type="component" value="Unassembled WGS sequence"/>
</dbReference>
<dbReference type="AlphaFoldDB" id="A0ABD3LC24"/>
<evidence type="ECO:0000313" key="4">
    <source>
        <dbReference type="EMBL" id="KAL3749359.1"/>
    </source>
</evidence>
<keyword evidence="2" id="KW-0812">Transmembrane</keyword>
<dbReference type="Pfam" id="PF13962">
    <property type="entry name" value="PGG"/>
    <property type="match status" value="1"/>
</dbReference>
<feature type="transmembrane region" description="Helical" evidence="2">
    <location>
        <begin position="684"/>
        <end position="709"/>
    </location>
</feature>
<accession>A0ABD3LC24</accession>
<feature type="domain" description="PGG" evidence="3">
    <location>
        <begin position="595"/>
        <end position="707"/>
    </location>
</feature>
<dbReference type="InterPro" id="IPR026961">
    <property type="entry name" value="PGG_dom"/>
</dbReference>
<keyword evidence="5" id="KW-1185">Reference proteome</keyword>
<evidence type="ECO:0000259" key="3">
    <source>
        <dbReference type="Pfam" id="PF13962"/>
    </source>
</evidence>
<feature type="region of interest" description="Disordered" evidence="1">
    <location>
        <begin position="199"/>
        <end position="221"/>
    </location>
</feature>
<evidence type="ECO:0000313" key="5">
    <source>
        <dbReference type="Proteomes" id="UP001634007"/>
    </source>
</evidence>
<dbReference type="Gene3D" id="1.25.40.20">
    <property type="entry name" value="Ankyrin repeat-containing domain"/>
    <property type="match status" value="1"/>
</dbReference>
<keyword evidence="2" id="KW-1133">Transmembrane helix</keyword>
<dbReference type="PANTHER" id="PTHR24177">
    <property type="entry name" value="CASKIN"/>
    <property type="match status" value="1"/>
</dbReference>
<organism evidence="4 5">
    <name type="scientific">Eucalyptus globulus</name>
    <name type="common">Tasmanian blue gum</name>
    <dbReference type="NCBI Taxonomy" id="34317"/>
    <lineage>
        <taxon>Eukaryota</taxon>
        <taxon>Viridiplantae</taxon>
        <taxon>Streptophyta</taxon>
        <taxon>Embryophyta</taxon>
        <taxon>Tracheophyta</taxon>
        <taxon>Spermatophyta</taxon>
        <taxon>Magnoliopsida</taxon>
        <taxon>eudicotyledons</taxon>
        <taxon>Gunneridae</taxon>
        <taxon>Pentapetalae</taxon>
        <taxon>rosids</taxon>
        <taxon>malvids</taxon>
        <taxon>Myrtales</taxon>
        <taxon>Myrtaceae</taxon>
        <taxon>Myrtoideae</taxon>
        <taxon>Eucalypteae</taxon>
        <taxon>Eucalyptus</taxon>
    </lineage>
</organism>
<name>A0ABD3LC24_EUCGL</name>
<gene>
    <name evidence="4" type="ORF">ACJRO7_010464</name>
</gene>
<sequence length="778" mass="87689">MLGRRQGEESSMDTQRSSTSPEIRIDVRLEGISTDKASQNGLISISFPDNMSSTDQSKTKVMPTPEINEEHRSLFQAVVKGQWKAAEKILDKDPKVITEHVMTVGNKSVSVLEFAVMAAQDHYPLVEKLIDSVDSVDLVDLVHSDDLVDSDPTYKESILRSAYKESILRSALYDAARRGSITMVTALVNKAGSLFQGNEAGSSVQENEAGSSVQENETGSSVQANEAGSLYNIVPNALSYAISNAPMQKEVIWYLARQTTSAPDFNTMSCIILAGHLDIGLFLARKYPKEVTSKDNTNRSLLGDLAKMKSYFRSGDRLNFWEKCIYKCIPLCLVDTSFDNPEDTRMARGSDGPDSLTLANPQPVECVVHPGPSMARAYKWFKTSLWNHATKPVPFIKRIGESKLRHKRSLEFAEELVLKNQNMKSSEIVKFLLTSKIILDSASRGTHEIVKLCLDNYPELMWDNDFPKELMREVVNGRQVELFRLVNAYNRIPKLSDDIFTNRELMEAVVEWSPRCVSADVPGAAFLLQNELQWFKALEDRSDPSFKTLKFKVLKNRGDPSFRSLKLEETKERGGKTYWEIFVEQRQDLLKEAGEWMKNTSSSCSLIATLIITVAITAAFTVPGGYDNSKGIPIFLKKDSFMIFAITDALAFFSSVTATVMFLAIVIPCYTFEDILHSLPGKMIMGITSLFLSLVFTLVAFGSGLTIILSERFKWIYILITLLATIPVCFLLYVQFPLYLEMVESIYRPRLYHPLKPRKKRGWDFFNFSPKFFRTKAS</sequence>
<keyword evidence="2" id="KW-0472">Membrane</keyword>
<feature type="transmembrane region" description="Helical" evidence="2">
    <location>
        <begin position="642"/>
        <end position="672"/>
    </location>
</feature>
<protein>
    <recommendedName>
        <fullName evidence="3">PGG domain-containing protein</fullName>
    </recommendedName>
</protein>
<feature type="region of interest" description="Disordered" evidence="1">
    <location>
        <begin position="1"/>
        <end position="24"/>
    </location>
</feature>